<gene>
    <name evidence="3" type="ORF">BH747_06925</name>
</gene>
<feature type="chain" id="PRO_5013071231" evidence="1">
    <location>
        <begin position="29"/>
        <end position="1285"/>
    </location>
</feature>
<dbReference type="SMART" id="SM01276">
    <property type="entry name" value="M60-like"/>
    <property type="match status" value="1"/>
</dbReference>
<evidence type="ECO:0000313" key="4">
    <source>
        <dbReference type="Proteomes" id="UP000192477"/>
    </source>
</evidence>
<dbReference type="EMBL" id="MJEA01000005">
    <property type="protein sequence ID" value="OQO70423.1"/>
    <property type="molecule type" value="Genomic_DNA"/>
</dbReference>
<name>A0A1V8YWU9_9ENTE</name>
<dbReference type="RefSeq" id="WP_081183585.1">
    <property type="nucleotide sequence ID" value="NZ_MJEA01000005.1"/>
</dbReference>
<dbReference type="Gene3D" id="3.40.390.80">
    <property type="entry name" value="Peptidase M60, enhancin-like domain 2"/>
    <property type="match status" value="1"/>
</dbReference>
<dbReference type="InterPro" id="IPR004954">
    <property type="entry name" value="Mucin-bd"/>
</dbReference>
<protein>
    <submittedName>
        <fullName evidence="3">Enhancin family protein</fullName>
    </submittedName>
</protein>
<proteinExistence type="predicted"/>
<dbReference type="PROSITE" id="PS51723">
    <property type="entry name" value="PEPTIDASE_M60"/>
    <property type="match status" value="1"/>
</dbReference>
<feature type="domain" description="Peptidase M60" evidence="2">
    <location>
        <begin position="619"/>
        <end position="917"/>
    </location>
</feature>
<dbReference type="Pfam" id="PF13402">
    <property type="entry name" value="Peptidase_M60"/>
    <property type="match status" value="1"/>
</dbReference>
<reference evidence="3 4" key="1">
    <citation type="journal article" date="2017" name="BMC Microbiol.">
        <title>Comparative genomics of Enterococcus spp. isolated from bovine feces.</title>
        <authorList>
            <person name="Beukers A.G."/>
            <person name="Zaheer R."/>
            <person name="Goji N."/>
            <person name="Amoako K.K."/>
            <person name="Chaves A.V."/>
            <person name="Ward M.P."/>
            <person name="McAllister T.A."/>
        </authorList>
    </citation>
    <scope>NUCLEOTIDE SEQUENCE [LARGE SCALE GENOMIC DNA]</scope>
    <source>
        <strain evidence="3 4">F1129D 143</strain>
    </source>
</reference>
<dbReference type="OrthoDB" id="2392728at2"/>
<dbReference type="InterPro" id="IPR031161">
    <property type="entry name" value="Peptidase_M60_dom"/>
</dbReference>
<dbReference type="STRING" id="112904.BH747_06925"/>
<comment type="caution">
    <text evidence="3">The sequence shown here is derived from an EMBL/GenBank/DDBJ whole genome shotgun (WGS) entry which is preliminary data.</text>
</comment>
<feature type="signal peptide" evidence="1">
    <location>
        <begin position="1"/>
        <end position="28"/>
    </location>
</feature>
<dbReference type="Pfam" id="PF03272">
    <property type="entry name" value="Mucin_bdg"/>
    <property type="match status" value="4"/>
</dbReference>
<dbReference type="InterPro" id="IPR042279">
    <property type="entry name" value="Pep_M60_3"/>
</dbReference>
<dbReference type="Pfam" id="PF18449">
    <property type="entry name" value="Endotoxin_C2"/>
    <property type="match status" value="1"/>
</dbReference>
<evidence type="ECO:0000259" key="2">
    <source>
        <dbReference type="PROSITE" id="PS51723"/>
    </source>
</evidence>
<organism evidence="3 4">
    <name type="scientific">Enterococcus villorum</name>
    <dbReference type="NCBI Taxonomy" id="112904"/>
    <lineage>
        <taxon>Bacteria</taxon>
        <taxon>Bacillati</taxon>
        <taxon>Bacillota</taxon>
        <taxon>Bacilli</taxon>
        <taxon>Lactobacillales</taxon>
        <taxon>Enterococcaceae</taxon>
        <taxon>Enterococcus</taxon>
    </lineage>
</organism>
<evidence type="ECO:0000256" key="1">
    <source>
        <dbReference type="SAM" id="SignalP"/>
    </source>
</evidence>
<sequence>MKKKMIVTSATGIMLFSNLLAPSAQVLAAQESQSPTNAQVTPKTTTQSFTLKGYYDRPFAKIDVAKSNFHLQTYAIQPHSRFYSQVYASINITRRRQTVFSKDFVGEESLSASQKDIALEEGDIVKITHREANDTRFVASDSSLKGNTSGRYTYVVKNGQLSNITEQLAEATKAVNDLYTGDTPKLGITQAQADAAADKLNALPDYLTEKDQLWTKLEKAYNAVSDQAQGFTLKGYYDRVFAQISVAKNNFHLQTLALQPHSRFYSEVYASIKITRGDQTIFSKDFVGEQPLTAEQKDIPLQNGDMVTITHREANDTRFTVTDKALKNDTSGQYTYVVENGTLKLDPVTLQVKEASKAIDALFNGNTPKLGVTKEQADAVADKLNALPNFHPELDKLWNKLEKVYNAISVQEQTQGFILKGYNNTTFAQINVVKNTLHLQTLAVQPHWGFYSEVYASLQVKRGAQVVYKKDFIGNQTLTAEQKDISLKNGDIVTITHREANDTRFVVTNPALKGNTSGHYTYVVKNGQLDNLTSLITEATTAVNNLFNGNTPKPENTQEQLDAALEKIQALPSDLSERSALQKKYDQAYLALNTYKKIMFTSPYPGNTAAAGIRMGEDHDRQDLGIQLAKGAKITIRQTNPKFTAKMTLRLLTNNSKTESSINFTTNNVTLTAKDLAVPFVYTPYHQANGEKPKLEFSIEGQKLLLPVFSKNADVTAFKDTWNQTKGYALIKGKRFQTFLPEQNRIQTLKVDLNQLIDKYDNNIIGFYNELIGLSDNDPNPLNRASERRYFYKADASGPGALYYGGLWSAQTSTSADAWLGDGWGVLHETGHGYQGSFMNKGMDVGEVWNNLYGVIYNYKHMGKAAADKNSWLYDYGHKQTLENALRNIINSNDPKFNSQDVRKKLIILSNIVDKAGNEGFKNFYTSYRKFANEPGFNANNYLLPDLITTEMGAQKKVDFSAVLNAWGLTVSDKAKQTAKENDYQQVAHLAQVVPDNRLDEAIQQLTQNNRLSSVLSLVTNEELKPLNLKSNVTLNFKDGELFEGMKLRILDGKKLYKEITLGKNPVTIKDMPNGVYALELETNTGYIQKPYLFVKNSGTMTISLNNYLKEATEAVNQLFQENDKQKIKTNLMQKDIDQVKKKINAAPDSSQKQALLAKLDDAFNQLQEFTFRGLGNSHFASFNVASGVATVRTIANTPHSYFTDRYASITIARNSKTIYQKEYIGDRHYDAKTDTIELKEGDLVTITHREANNTRLAINHANLKNNTNGTYRYDVKNGQLVLRK</sequence>
<keyword evidence="1" id="KW-0732">Signal</keyword>
<dbReference type="Gene3D" id="1.10.390.30">
    <property type="entry name" value="Peptidase M60, enhancin-like domain 3"/>
    <property type="match status" value="1"/>
</dbReference>
<dbReference type="InterPro" id="IPR054544">
    <property type="entry name" value="Pest_crys_Cry1Aa_dom-IV"/>
</dbReference>
<dbReference type="Proteomes" id="UP000192477">
    <property type="component" value="Unassembled WGS sequence"/>
</dbReference>
<accession>A0A1V8YWU9</accession>
<evidence type="ECO:0000313" key="3">
    <source>
        <dbReference type="EMBL" id="OQO70423.1"/>
    </source>
</evidence>